<evidence type="ECO:0000313" key="6">
    <source>
        <dbReference type="Proteomes" id="UP000189703"/>
    </source>
</evidence>
<dbReference type="FunFam" id="1.10.245.10:FF:000003">
    <property type="entry name" value="Zinc finger CCCH domain-containing protein 19"/>
    <property type="match status" value="1"/>
</dbReference>
<dbReference type="Gene3D" id="3.90.70.200">
    <property type="entry name" value="Plus-3 domain"/>
    <property type="match status" value="1"/>
</dbReference>
<feature type="region of interest" description="Disordered" evidence="5">
    <location>
        <begin position="1594"/>
        <end position="1714"/>
    </location>
</feature>
<feature type="compositionally biased region" description="Basic and acidic residues" evidence="5">
    <location>
        <begin position="1668"/>
        <end position="1682"/>
    </location>
</feature>
<protein>
    <submittedName>
        <fullName evidence="7">Zinc finger CCCH domain-containing protein 19</fullName>
    </submittedName>
</protein>
<dbReference type="SMART" id="SM00444">
    <property type="entry name" value="GYF"/>
    <property type="match status" value="1"/>
</dbReference>
<dbReference type="GeneID" id="104607527"/>
<feature type="region of interest" description="Disordered" evidence="5">
    <location>
        <begin position="676"/>
        <end position="742"/>
    </location>
</feature>
<dbReference type="SUPFAM" id="SSF47592">
    <property type="entry name" value="SWIB/MDM2 domain"/>
    <property type="match status" value="1"/>
</dbReference>
<keyword evidence="4" id="KW-0238">DNA-binding</keyword>
<dbReference type="Pfam" id="PF25980">
    <property type="entry name" value="NERD_plant"/>
    <property type="match status" value="1"/>
</dbReference>
<keyword evidence="2" id="KW-0863">Zinc-finger</keyword>
<feature type="compositionally biased region" description="Low complexity" evidence="5">
    <location>
        <begin position="1408"/>
        <end position="1419"/>
    </location>
</feature>
<dbReference type="STRING" id="4432.A0A1U8AUA4"/>
<dbReference type="RefSeq" id="XP_010271490.1">
    <property type="nucleotide sequence ID" value="XM_010273188.2"/>
</dbReference>
<dbReference type="InterPro" id="IPR036885">
    <property type="entry name" value="SWIB_MDM2_dom_sf"/>
</dbReference>
<dbReference type="Gene3D" id="3.30.1490.40">
    <property type="match status" value="1"/>
</dbReference>
<feature type="region of interest" description="Disordered" evidence="5">
    <location>
        <begin position="97"/>
        <end position="126"/>
    </location>
</feature>
<feature type="compositionally biased region" description="Polar residues" evidence="5">
    <location>
        <begin position="1089"/>
        <end position="1100"/>
    </location>
</feature>
<evidence type="ECO:0000313" key="7">
    <source>
        <dbReference type="RefSeq" id="XP_010271490.1"/>
    </source>
</evidence>
<feature type="region of interest" description="Disordered" evidence="5">
    <location>
        <begin position="448"/>
        <end position="488"/>
    </location>
</feature>
<feature type="compositionally biased region" description="Basic residues" evidence="5">
    <location>
        <begin position="322"/>
        <end position="332"/>
    </location>
</feature>
<feature type="compositionally biased region" description="Polar residues" evidence="5">
    <location>
        <begin position="1629"/>
        <end position="1650"/>
    </location>
</feature>
<dbReference type="GO" id="GO:0008270">
    <property type="term" value="F:zinc ion binding"/>
    <property type="evidence" value="ECO:0007669"/>
    <property type="project" value="UniProtKB-KW"/>
</dbReference>
<dbReference type="PROSITE" id="PS50016">
    <property type="entry name" value="ZF_PHD_2"/>
    <property type="match status" value="1"/>
</dbReference>
<keyword evidence="1" id="KW-0479">Metal-binding</keyword>
<sequence>MEEEEECAGVYRPSLKIEHSNHDKFEELEEFPNVQQCGVIPEMDDSQLVGGSPVVTEGADVAGEGADVAEDESAMVGEGAAVAGEEASPMEEAEVEMEMDAEETEVTETTKSGGKRKRGRQAKVQPRYSSKKNEEDVCFICFDGGNLVLCDRRGCPKAYHPACVNRDEAFFRSKGRWNCGWHICSKCEKASSIYMCYTCTFSLCKNCINLAEFFSVRGNKGFCATCRSLVMLIENGAQANPEMANVDFDDKSNWEYLFKDYWMDLKQKLSLALEELTQARNLSKGSGDTQKDESSDELYDAKDDKGSNSDSSSGHAEEENSKRRKARKRSKTTKIGDSPGVAEAAGGDEIFMPDNIEWASKELLEFVSHMRNGDKSVLSQFDVQALLLEYIKKNKLRDPRRKSQIICDLRLENLFGKPRVGHFEMLKLLESHFLIKDDPQADDIQGEAVNTDASPLDVDGNNDIVTKASKDKKRKTRKKGDEKGPQTNLDDYAAIDVHNVNLIYLRRSLMEDLLDDTAKFHDKVIGSFVKIRISGNNQKQDMYRLVQVIGTCKAAESYKTGKKETNVMLEILNLNKTEIISIDTISNQEFSEDECKRLRQSIKCGLINRLTVGEVQEKAMALQAVRVNDCLESEKLRLSHLRDRASEKGRRKELRELVEKLQLLNTPEELSRRLQEIPEVHADPNMDPSYESEEDEGEPDDKNRDNFVRPRDDGFSRKGREREPISPGKGGSATYDGWSGARKSFSSWESSKNVSMRSLLDKGDGAIGSSERTHASTWNQGRDTSDSSSWEKPKNQTVVTGLDTGGWNTQGAVRSSIPSSGSAPLSAGTALSTNINETEKMWHYQDPSGKVQGPFSMVQLRKWSTTGYFPADLRIWRSTEKQEDSILLTDALNGKFLKDSLRVGNSFSQPQKVIPASDNRESSWNGGWRGNNGTSDKVDGWGSRSSGWIATAPEVVNHNETQTGVTSRGWSSSRSTNAWSVQPQVHNQHPSPSFSGKPYRMPSHQGREGQGGERWNSGQNRGTWNPNKSTGFQSSSGHGYEKRSSNWGSSGQPSAESWRSQSGSSSLKGWSSPSSGEAHKVAREGWGSDQGSKTDSTKLLTPTPGGNIVQHSVSEPLRTASGWGEQPHISLTSYAGSRDSGAASVLKPSDTSDKVSRIDFSNPPTPTPKSGSGGWAGSQGVENKLATAPTATAQETNSWGNASNPSSDVMQQSVSSSNEPIKINADLGNQMYNPAKPPAELDSGSESGKLAYSSTVPVSTKPAADGIDGSDVSQTSISGSNGFDSLANQAVFGLPHQNDSVAFSAGSVSKGGEDLIQGPKNDCSLHDIVIPSSSANNNQIPLQLTCDDKQHGVARALDQKEKFGCDSSPSAHVDKESRPSDVSVQQDPVVKCHPGTLMLGADTVSNESSPSQAAVSSVPGLASSVNGNNPPDGSHGTAHGSIQGLEMVVSSPITQFQSHGPGDAPALKQELPTSSPVPATGQKSEAATAGQWGDGQSSGNYSAVTLGAADHTRSYCNPGVSVPNSSSNFIGPAGIEGSNWSTPLTAPPTKTSNWGVGAGATQGSTQNNYVAPSDPRKPLMPGNQWEMGSNIQPPAASTAVWGAGSSENPASAWGPTQGNANMGWGGSNQGNSNTGWGSGQGATMQGNTNVGWGAPAGNPGMWASQQKHNGERFSGHGDRGSHGGDSGHGGGRPSWNRQLSFGSGGSPRPPPRGQRVCKYFHENGQCKKGASCDYLHT</sequence>
<dbReference type="KEGG" id="nnu:104607527"/>
<feature type="region of interest" description="Disordered" evidence="5">
    <location>
        <begin position="910"/>
        <end position="1271"/>
    </location>
</feature>
<dbReference type="InterPro" id="IPR019786">
    <property type="entry name" value="Zinc_finger_PHD-type_CS"/>
</dbReference>
<keyword evidence="3" id="KW-0862">Zinc</keyword>
<dbReference type="InterPro" id="IPR004343">
    <property type="entry name" value="Plus-3_dom"/>
</dbReference>
<dbReference type="InterPro" id="IPR019787">
    <property type="entry name" value="Znf_PHD-finger"/>
</dbReference>
<dbReference type="PROSITE" id="PS51360">
    <property type="entry name" value="PLUS3"/>
    <property type="match status" value="1"/>
</dbReference>
<feature type="compositionally biased region" description="Acidic residues" evidence="5">
    <location>
        <begin position="97"/>
        <end position="106"/>
    </location>
</feature>
<dbReference type="CDD" id="cd00072">
    <property type="entry name" value="GYF"/>
    <property type="match status" value="1"/>
</dbReference>
<dbReference type="SMART" id="SM00249">
    <property type="entry name" value="PHD"/>
    <property type="match status" value="1"/>
</dbReference>
<dbReference type="InterPro" id="IPR019835">
    <property type="entry name" value="SWIB_domain"/>
</dbReference>
<dbReference type="SUPFAM" id="SSF57903">
    <property type="entry name" value="FYVE/PHD zinc finger"/>
    <property type="match status" value="1"/>
</dbReference>
<dbReference type="PROSITE" id="PS50829">
    <property type="entry name" value="GYF"/>
    <property type="match status" value="1"/>
</dbReference>
<dbReference type="InterPro" id="IPR003121">
    <property type="entry name" value="SWIB_MDM2_domain"/>
</dbReference>
<dbReference type="Proteomes" id="UP000189703">
    <property type="component" value="Unplaced"/>
</dbReference>
<dbReference type="Pfam" id="PF03126">
    <property type="entry name" value="Plus-3"/>
    <property type="match status" value="1"/>
</dbReference>
<dbReference type="FunFam" id="3.30.40.10:FF:000303">
    <property type="entry name" value="Zinc finger CCCH domain-containing protein 19"/>
    <property type="match status" value="1"/>
</dbReference>
<proteinExistence type="predicted"/>
<dbReference type="InterPro" id="IPR013083">
    <property type="entry name" value="Znf_RING/FYVE/PHD"/>
</dbReference>
<dbReference type="SMART" id="SM00719">
    <property type="entry name" value="Plus3"/>
    <property type="match status" value="1"/>
</dbReference>
<dbReference type="Pfam" id="PF02213">
    <property type="entry name" value="GYF"/>
    <property type="match status" value="1"/>
</dbReference>
<dbReference type="PANTHER" id="PTHR46695:SF5">
    <property type="entry name" value="RNA POLYMERASE-ASSOCIATED PROTEIN RTF1 HOMOLOG"/>
    <property type="match status" value="1"/>
</dbReference>
<dbReference type="OMA" id="ENAEWAS"/>
<dbReference type="GO" id="GO:1990269">
    <property type="term" value="F:RNA polymerase II C-terminal domain phosphoserine binding"/>
    <property type="evidence" value="ECO:0000318"/>
    <property type="project" value="GO_Central"/>
</dbReference>
<accession>A0A1U8AUA4</accession>
<feature type="compositionally biased region" description="Polar residues" evidence="5">
    <location>
        <begin position="1605"/>
        <end position="1620"/>
    </location>
</feature>
<keyword evidence="6" id="KW-1185">Reference proteome</keyword>
<dbReference type="CDD" id="cd15568">
    <property type="entry name" value="PHD5_NSD"/>
    <property type="match status" value="1"/>
</dbReference>
<dbReference type="Pfam" id="PF00642">
    <property type="entry name" value="zf-CCCH"/>
    <property type="match status" value="1"/>
</dbReference>
<dbReference type="eggNOG" id="KOG1081">
    <property type="taxonomic scope" value="Eukaryota"/>
</dbReference>
<feature type="compositionally biased region" description="Basic and acidic residues" evidence="5">
    <location>
        <begin position="783"/>
        <end position="794"/>
    </location>
</feature>
<feature type="region of interest" description="Disordered" evidence="5">
    <location>
        <begin position="282"/>
        <end position="346"/>
    </location>
</feature>
<dbReference type="GO" id="GO:0003677">
    <property type="term" value="F:DNA binding"/>
    <property type="evidence" value="ECO:0007669"/>
    <property type="project" value="UniProtKB-KW"/>
</dbReference>
<dbReference type="InterPro" id="IPR000571">
    <property type="entry name" value="Znf_CCCH"/>
</dbReference>
<dbReference type="SMART" id="SM00151">
    <property type="entry name" value="SWIB"/>
    <property type="match status" value="1"/>
</dbReference>
<evidence type="ECO:0000256" key="1">
    <source>
        <dbReference type="ARBA" id="ARBA00022723"/>
    </source>
</evidence>
<dbReference type="PROSITE" id="PS01359">
    <property type="entry name" value="ZF_PHD_1"/>
    <property type="match status" value="1"/>
</dbReference>
<dbReference type="eggNOG" id="KOG1946">
    <property type="taxonomic scope" value="Eukaryota"/>
</dbReference>
<evidence type="ECO:0000256" key="5">
    <source>
        <dbReference type="SAM" id="MobiDB-lite"/>
    </source>
</evidence>
<reference evidence="7" key="1">
    <citation type="submission" date="2025-08" db="UniProtKB">
        <authorList>
            <consortium name="RefSeq"/>
        </authorList>
    </citation>
    <scope>IDENTIFICATION</scope>
</reference>
<feature type="compositionally biased region" description="Low complexity" evidence="5">
    <location>
        <begin position="1206"/>
        <end position="1217"/>
    </location>
</feature>
<feature type="region of interest" description="Disordered" evidence="5">
    <location>
        <begin position="1454"/>
        <end position="1497"/>
    </location>
</feature>
<dbReference type="CDD" id="cd19757">
    <property type="entry name" value="Bbox1"/>
    <property type="match status" value="1"/>
</dbReference>
<feature type="compositionally biased region" description="Low complexity" evidence="5">
    <location>
        <begin position="1054"/>
        <end position="1076"/>
    </location>
</feature>
<feature type="region of interest" description="Disordered" evidence="5">
    <location>
        <begin position="1360"/>
        <end position="1440"/>
    </location>
</feature>
<dbReference type="InterPro" id="IPR036128">
    <property type="entry name" value="Plus3-like_sf"/>
</dbReference>
<evidence type="ECO:0000256" key="3">
    <source>
        <dbReference type="ARBA" id="ARBA00022833"/>
    </source>
</evidence>
<feature type="compositionally biased region" description="Polar residues" evidence="5">
    <location>
        <begin position="1016"/>
        <end position="1037"/>
    </location>
</feature>
<dbReference type="InterPro" id="IPR001965">
    <property type="entry name" value="Znf_PHD"/>
</dbReference>
<evidence type="ECO:0000256" key="2">
    <source>
        <dbReference type="ARBA" id="ARBA00022771"/>
    </source>
</evidence>
<dbReference type="FunFam" id="3.90.70.200:FF:000002">
    <property type="entry name" value="Zinc finger CCCH domain-containing protein 19"/>
    <property type="match status" value="1"/>
</dbReference>
<feature type="compositionally biased region" description="Gly residues" evidence="5">
    <location>
        <begin position="1683"/>
        <end position="1692"/>
    </location>
</feature>
<dbReference type="FunCoup" id="A0A1U8AUA4">
    <property type="interactions" value="1745"/>
</dbReference>
<gene>
    <name evidence="7" type="primary">LOC104607527</name>
</gene>
<dbReference type="InterPro" id="IPR058668">
    <property type="entry name" value="NERD_dom"/>
</dbReference>
<dbReference type="SUPFAM" id="SSF159042">
    <property type="entry name" value="Plus3-like"/>
    <property type="match status" value="1"/>
</dbReference>
<dbReference type="Pfam" id="PF02201">
    <property type="entry name" value="SWIB"/>
    <property type="match status" value="1"/>
</dbReference>
<dbReference type="eggNOG" id="KOG1862">
    <property type="taxonomic scope" value="Eukaryota"/>
</dbReference>
<dbReference type="OrthoDB" id="6415790at2759"/>
<feature type="compositionally biased region" description="Basic and acidic residues" evidence="5">
    <location>
        <begin position="289"/>
        <end position="307"/>
    </location>
</feature>
<organism evidence="6 7">
    <name type="scientific">Nelumbo nucifera</name>
    <name type="common">Sacred lotus</name>
    <dbReference type="NCBI Taxonomy" id="4432"/>
    <lineage>
        <taxon>Eukaryota</taxon>
        <taxon>Viridiplantae</taxon>
        <taxon>Streptophyta</taxon>
        <taxon>Embryophyta</taxon>
        <taxon>Tracheophyta</taxon>
        <taxon>Spermatophyta</taxon>
        <taxon>Magnoliopsida</taxon>
        <taxon>Proteales</taxon>
        <taxon>Nelumbonaceae</taxon>
        <taxon>Nelumbo</taxon>
    </lineage>
</organism>
<feature type="compositionally biased region" description="Polar residues" evidence="5">
    <location>
        <begin position="1471"/>
        <end position="1485"/>
    </location>
</feature>
<dbReference type="Gene3D" id="1.10.245.10">
    <property type="entry name" value="SWIB/MDM2 domain"/>
    <property type="match status" value="1"/>
</dbReference>
<feature type="compositionally biased region" description="Polar residues" evidence="5">
    <location>
        <begin position="1189"/>
        <end position="1205"/>
    </location>
</feature>
<dbReference type="GO" id="GO:0016593">
    <property type="term" value="C:Cdc73/Paf1 complex"/>
    <property type="evidence" value="ECO:0000318"/>
    <property type="project" value="GO_Central"/>
</dbReference>
<dbReference type="PANTHER" id="PTHR46695">
    <property type="entry name" value="ZINC FINGER CCCH DOMAIN-CONTAINING PROTEIN 44-RELATED"/>
    <property type="match status" value="1"/>
</dbReference>
<dbReference type="InterPro" id="IPR035445">
    <property type="entry name" value="GYF-like_dom_sf"/>
</dbReference>
<dbReference type="SUPFAM" id="SSF55277">
    <property type="entry name" value="GYF domain"/>
    <property type="match status" value="1"/>
</dbReference>
<dbReference type="InterPro" id="IPR003169">
    <property type="entry name" value="GYF"/>
</dbReference>
<dbReference type="InterPro" id="IPR011011">
    <property type="entry name" value="Znf_FYVE_PHD"/>
</dbReference>
<dbReference type="PROSITE" id="PS51925">
    <property type="entry name" value="SWIB_MDM2"/>
    <property type="match status" value="1"/>
</dbReference>
<dbReference type="CDD" id="cd10567">
    <property type="entry name" value="SWIB-MDM2_like"/>
    <property type="match status" value="1"/>
</dbReference>
<name>A0A1U8AUA4_NELNU</name>
<feature type="compositionally biased region" description="Acidic residues" evidence="5">
    <location>
        <begin position="690"/>
        <end position="699"/>
    </location>
</feature>
<feature type="compositionally biased region" description="Polar residues" evidence="5">
    <location>
        <begin position="958"/>
        <end position="994"/>
    </location>
</feature>
<evidence type="ECO:0000256" key="4">
    <source>
        <dbReference type="ARBA" id="ARBA00023125"/>
    </source>
</evidence>
<feature type="compositionally biased region" description="Basic and acidic residues" evidence="5">
    <location>
        <begin position="700"/>
        <end position="724"/>
    </location>
</feature>
<dbReference type="PROSITE" id="PS50103">
    <property type="entry name" value="ZF_C3H1"/>
    <property type="match status" value="1"/>
</dbReference>
<feature type="region of interest" description="Disordered" evidence="5">
    <location>
        <begin position="762"/>
        <end position="794"/>
    </location>
</feature>
<dbReference type="Gene3D" id="3.30.40.10">
    <property type="entry name" value="Zinc/RING finger domain, C3HC4 (zinc finger)"/>
    <property type="match status" value="1"/>
</dbReference>